<dbReference type="PROSITE" id="PS00622">
    <property type="entry name" value="HTH_LUXR_1"/>
    <property type="match status" value="1"/>
</dbReference>
<dbReference type="InterPro" id="IPR016032">
    <property type="entry name" value="Sig_transdc_resp-reg_C-effctor"/>
</dbReference>
<dbReference type="GO" id="GO:0003677">
    <property type="term" value="F:DNA binding"/>
    <property type="evidence" value="ECO:0007669"/>
    <property type="project" value="UniProtKB-KW"/>
</dbReference>
<dbReference type="Pfam" id="PF00196">
    <property type="entry name" value="GerE"/>
    <property type="match status" value="1"/>
</dbReference>
<dbReference type="RefSeq" id="WP_162218924.1">
    <property type="nucleotide sequence ID" value="NZ_JAAEHK010000013.1"/>
</dbReference>
<dbReference type="GO" id="GO:0006355">
    <property type="term" value="P:regulation of DNA-templated transcription"/>
    <property type="evidence" value="ECO:0007669"/>
    <property type="project" value="InterPro"/>
</dbReference>
<reference evidence="3 4" key="1">
    <citation type="submission" date="2020-01" db="EMBL/GenBank/DDBJ databases">
        <title>Whole genome sequencing of Halomonas alkaliphila strain LS44.</title>
        <authorList>
            <person name="Kumar S."/>
            <person name="Paul D."/>
            <person name="Shouche Y."/>
            <person name="Suryavanshi M.V."/>
        </authorList>
    </citation>
    <scope>NUCLEOTIDE SEQUENCE [LARGE SCALE GENOMIC DNA]</scope>
    <source>
        <strain evidence="3 4">LS44</strain>
    </source>
</reference>
<dbReference type="CDD" id="cd06170">
    <property type="entry name" value="LuxR_C_like"/>
    <property type="match status" value="1"/>
</dbReference>
<evidence type="ECO:0000259" key="2">
    <source>
        <dbReference type="PROSITE" id="PS50043"/>
    </source>
</evidence>
<dbReference type="PROSITE" id="PS50043">
    <property type="entry name" value="HTH_LUXR_2"/>
    <property type="match status" value="1"/>
</dbReference>
<dbReference type="SMART" id="SM00421">
    <property type="entry name" value="HTH_LUXR"/>
    <property type="match status" value="1"/>
</dbReference>
<comment type="caution">
    <text evidence="3">The sequence shown here is derived from an EMBL/GenBank/DDBJ whole genome shotgun (WGS) entry which is preliminary data.</text>
</comment>
<evidence type="ECO:0000313" key="4">
    <source>
        <dbReference type="Proteomes" id="UP000480312"/>
    </source>
</evidence>
<proteinExistence type="predicted"/>
<dbReference type="Proteomes" id="UP000480312">
    <property type="component" value="Unassembled WGS sequence"/>
</dbReference>
<keyword evidence="1" id="KW-0238">DNA-binding</keyword>
<dbReference type="InterPro" id="IPR000792">
    <property type="entry name" value="Tscrpt_reg_LuxR_C"/>
</dbReference>
<dbReference type="InterPro" id="IPR039420">
    <property type="entry name" value="WalR-like"/>
</dbReference>
<dbReference type="OrthoDB" id="9794397at2"/>
<dbReference type="EMBL" id="JAAEHK010000013">
    <property type="protein sequence ID" value="NDL71052.1"/>
    <property type="molecule type" value="Genomic_DNA"/>
</dbReference>
<accession>A0A7C9NRN5</accession>
<dbReference type="PRINTS" id="PR00038">
    <property type="entry name" value="HTHLUXR"/>
</dbReference>
<evidence type="ECO:0000256" key="1">
    <source>
        <dbReference type="ARBA" id="ARBA00023125"/>
    </source>
</evidence>
<dbReference type="PANTHER" id="PTHR43214">
    <property type="entry name" value="TWO-COMPONENT RESPONSE REGULATOR"/>
    <property type="match status" value="1"/>
</dbReference>
<dbReference type="Gene3D" id="3.40.50.2300">
    <property type="match status" value="1"/>
</dbReference>
<organism evidence="3 4">
    <name type="scientific">Vreelandella alkaliphila</name>
    <dbReference type="NCBI Taxonomy" id="272774"/>
    <lineage>
        <taxon>Bacteria</taxon>
        <taxon>Pseudomonadati</taxon>
        <taxon>Pseudomonadota</taxon>
        <taxon>Gammaproteobacteria</taxon>
        <taxon>Oceanospirillales</taxon>
        <taxon>Halomonadaceae</taxon>
        <taxon>Vreelandella</taxon>
    </lineage>
</organism>
<dbReference type="PANTHER" id="PTHR43214:SF38">
    <property type="entry name" value="NITRATE_NITRITE RESPONSE REGULATOR PROTEIN NARL"/>
    <property type="match status" value="1"/>
</dbReference>
<feature type="domain" description="HTH luxR-type" evidence="2">
    <location>
        <begin position="138"/>
        <end position="203"/>
    </location>
</feature>
<dbReference type="AlphaFoldDB" id="A0A7C9NRN5"/>
<sequence>MKHWFVTTDGSLKARWESAFPASVATTPDSVLGKAEPGDVVWLTTMVENWKELVPAATARNAIVVMLSYAPNDREALRALDLGARGYVHTLAAPDVLNQVALVVTNQGVWVGQELLAKVMGGTFKALQNRQDGEGHQHSEYLHLLTERERGVALAVARGATNKEVARQLDITERTVKAHLSAIFKKLSVRDRLQLILKLAPVAGRTSERIH</sequence>
<gene>
    <name evidence="3" type="ORF">GPL32_11135</name>
</gene>
<name>A0A7C9NRN5_9GAMM</name>
<evidence type="ECO:0000313" key="3">
    <source>
        <dbReference type="EMBL" id="NDL71052.1"/>
    </source>
</evidence>
<protein>
    <submittedName>
        <fullName evidence="3">Response regulator transcription factor</fullName>
    </submittedName>
</protein>
<dbReference type="SUPFAM" id="SSF46894">
    <property type="entry name" value="C-terminal effector domain of the bipartite response regulators"/>
    <property type="match status" value="1"/>
</dbReference>